<protein>
    <submittedName>
        <fullName evidence="2">Uncharacterized protein</fullName>
    </submittedName>
</protein>
<comment type="caution">
    <text evidence="2">The sequence shown here is derived from an EMBL/GenBank/DDBJ whole genome shotgun (WGS) entry which is preliminary data.</text>
</comment>
<evidence type="ECO:0000256" key="1">
    <source>
        <dbReference type="SAM" id="MobiDB-lite"/>
    </source>
</evidence>
<accession>A0A327ZLS7</accession>
<sequence>MAVLNRLITVDGVVYRWRVRKRPSHPSPLSFAVERADRRGAILLATVGGTPGDWIGTATVPALVATMVRQAQDQGWHPDQPGPAFALRVPEMKPAQKREG</sequence>
<evidence type="ECO:0000313" key="2">
    <source>
        <dbReference type="EMBL" id="RAK40227.1"/>
    </source>
</evidence>
<gene>
    <name evidence="2" type="ORF">B0I29_103257</name>
</gene>
<feature type="compositionally biased region" description="Basic and acidic residues" evidence="1">
    <location>
        <begin position="90"/>
        <end position="100"/>
    </location>
</feature>
<name>A0A327ZLS7_9ACTN</name>
<dbReference type="Proteomes" id="UP000249341">
    <property type="component" value="Unassembled WGS sequence"/>
</dbReference>
<proteinExistence type="predicted"/>
<feature type="region of interest" description="Disordered" evidence="1">
    <location>
        <begin position="73"/>
        <end position="100"/>
    </location>
</feature>
<dbReference type="RefSeq" id="WP_111648286.1">
    <property type="nucleotide sequence ID" value="NZ_JACHWI010000009.1"/>
</dbReference>
<keyword evidence="3" id="KW-1185">Reference proteome</keyword>
<dbReference type="AlphaFoldDB" id="A0A327ZLS7"/>
<reference evidence="2 3" key="1">
    <citation type="submission" date="2018-06" db="EMBL/GenBank/DDBJ databases">
        <title>Genomic Encyclopedia of Type Strains, Phase III (KMG-III): the genomes of soil and plant-associated and newly described type strains.</title>
        <authorList>
            <person name="Whitman W."/>
        </authorList>
    </citation>
    <scope>NUCLEOTIDE SEQUENCE [LARGE SCALE GENOMIC DNA]</scope>
    <source>
        <strain evidence="2 3">CGMCC 4.7090</strain>
    </source>
</reference>
<evidence type="ECO:0000313" key="3">
    <source>
        <dbReference type="Proteomes" id="UP000249341"/>
    </source>
</evidence>
<dbReference type="OrthoDB" id="196248at2"/>
<organism evidence="2 3">
    <name type="scientific">Actinoplanes lutulentus</name>
    <dbReference type="NCBI Taxonomy" id="1287878"/>
    <lineage>
        <taxon>Bacteria</taxon>
        <taxon>Bacillati</taxon>
        <taxon>Actinomycetota</taxon>
        <taxon>Actinomycetes</taxon>
        <taxon>Micromonosporales</taxon>
        <taxon>Micromonosporaceae</taxon>
        <taxon>Actinoplanes</taxon>
    </lineage>
</organism>
<dbReference type="EMBL" id="QLMJ01000003">
    <property type="protein sequence ID" value="RAK40227.1"/>
    <property type="molecule type" value="Genomic_DNA"/>
</dbReference>